<feature type="transmembrane region" description="Helical" evidence="2">
    <location>
        <begin position="12"/>
        <end position="37"/>
    </location>
</feature>
<dbReference type="InterPro" id="IPR003362">
    <property type="entry name" value="Bact_transf"/>
</dbReference>
<evidence type="ECO:0000256" key="1">
    <source>
        <dbReference type="ARBA" id="ARBA00006464"/>
    </source>
</evidence>
<keyword evidence="2" id="KW-1133">Transmembrane helix</keyword>
<gene>
    <name evidence="4" type="ORF">PZH42_03270</name>
</gene>
<evidence type="ECO:0000256" key="2">
    <source>
        <dbReference type="SAM" id="Phobius"/>
    </source>
</evidence>
<feature type="domain" description="Bacterial sugar transferase" evidence="3">
    <location>
        <begin position="9"/>
        <end position="187"/>
    </location>
</feature>
<proteinExistence type="inferred from homology"/>
<accession>A0AAW6LXM4</accession>
<sequence length="223" mass="25936">MREINLILKRFFDVVASLIAIALFMIIPVFIIVPIVIRLTSKGPALFRQKRIGINCKSYTMYKFRTMIVERYDKSGNEIMSENRITKVGKFLRNTSLDELPQLFNILNGTMSIVGPRPMLDYQAPRCEGEEVRRFEMRPGITGLAQVKGRNNISWPKRIKYDIEYVKRFNILLDIKIILETVLIVLKRDGTGVKSEYRGVDRFSMHYVPNNENEILEDGKEEI</sequence>
<comment type="caution">
    <text evidence="4">The sequence shown here is derived from an EMBL/GenBank/DDBJ whole genome shotgun (WGS) entry which is preliminary data.</text>
</comment>
<keyword evidence="2" id="KW-0812">Transmembrane</keyword>
<dbReference type="Proteomes" id="UP001221924">
    <property type="component" value="Unassembled WGS sequence"/>
</dbReference>
<dbReference type="PANTHER" id="PTHR30576:SF0">
    <property type="entry name" value="UNDECAPRENYL-PHOSPHATE N-ACETYLGALACTOSAMINYL 1-PHOSPHATE TRANSFERASE-RELATED"/>
    <property type="match status" value="1"/>
</dbReference>
<dbReference type="PANTHER" id="PTHR30576">
    <property type="entry name" value="COLANIC BIOSYNTHESIS UDP-GLUCOSE LIPID CARRIER TRANSFERASE"/>
    <property type="match status" value="1"/>
</dbReference>
<dbReference type="AlphaFoldDB" id="A0AAW6LXM4"/>
<evidence type="ECO:0000313" key="4">
    <source>
        <dbReference type="EMBL" id="MDE8693115.1"/>
    </source>
</evidence>
<comment type="similarity">
    <text evidence="1">Belongs to the bacterial sugar transferase family.</text>
</comment>
<name>A0AAW6LXM4_9BACE</name>
<evidence type="ECO:0000313" key="5">
    <source>
        <dbReference type="Proteomes" id="UP001221924"/>
    </source>
</evidence>
<organism evidence="4 5">
    <name type="scientific">Bacteroides cellulosilyticus</name>
    <dbReference type="NCBI Taxonomy" id="246787"/>
    <lineage>
        <taxon>Bacteria</taxon>
        <taxon>Pseudomonadati</taxon>
        <taxon>Bacteroidota</taxon>
        <taxon>Bacteroidia</taxon>
        <taxon>Bacteroidales</taxon>
        <taxon>Bacteroidaceae</taxon>
        <taxon>Bacteroides</taxon>
    </lineage>
</organism>
<keyword evidence="4" id="KW-0808">Transferase</keyword>
<dbReference type="RefSeq" id="WP_149924838.1">
    <property type="nucleotide sequence ID" value="NZ_CAXKYC010000003.1"/>
</dbReference>
<dbReference type="EMBL" id="JARFID010000002">
    <property type="protein sequence ID" value="MDE8693115.1"/>
    <property type="molecule type" value="Genomic_DNA"/>
</dbReference>
<dbReference type="GO" id="GO:0016780">
    <property type="term" value="F:phosphotransferase activity, for other substituted phosphate groups"/>
    <property type="evidence" value="ECO:0007669"/>
    <property type="project" value="TreeGrafter"/>
</dbReference>
<keyword evidence="2" id="KW-0472">Membrane</keyword>
<reference evidence="4" key="1">
    <citation type="submission" date="2023-03" db="EMBL/GenBank/DDBJ databases">
        <title>DFI Biobank Strains.</title>
        <authorList>
            <person name="Mostad J."/>
            <person name="Paddock L."/>
            <person name="Medina S."/>
            <person name="Waligurski E."/>
            <person name="Barat B."/>
            <person name="Smith R."/>
            <person name="Burgo V."/>
            <person name="Metcalfe C."/>
            <person name="Woodson C."/>
            <person name="Sundararajan A."/>
            <person name="Ramaswamy R."/>
            <person name="Lin H."/>
            <person name="Pamer E.G."/>
        </authorList>
    </citation>
    <scope>NUCLEOTIDE SEQUENCE</scope>
    <source>
        <strain evidence="4">DFI.9.5</strain>
    </source>
</reference>
<dbReference type="Pfam" id="PF02397">
    <property type="entry name" value="Bac_transf"/>
    <property type="match status" value="1"/>
</dbReference>
<protein>
    <submittedName>
        <fullName evidence="4">Sugar transferase</fullName>
    </submittedName>
</protein>
<evidence type="ECO:0000259" key="3">
    <source>
        <dbReference type="Pfam" id="PF02397"/>
    </source>
</evidence>